<feature type="domain" description="VQ" evidence="2">
    <location>
        <begin position="65"/>
        <end position="87"/>
    </location>
</feature>
<dbReference type="Proteomes" id="UP000251960">
    <property type="component" value="Chromosome 2"/>
</dbReference>
<evidence type="ECO:0000259" key="2">
    <source>
        <dbReference type="Pfam" id="PF05678"/>
    </source>
</evidence>
<dbReference type="PANTHER" id="PTHR33143:SF53">
    <property type="entry name" value="OS07G0161900 PROTEIN"/>
    <property type="match status" value="1"/>
</dbReference>
<dbReference type="Pfam" id="PF05678">
    <property type="entry name" value="VQ"/>
    <property type="match status" value="1"/>
</dbReference>
<feature type="region of interest" description="Disordered" evidence="1">
    <location>
        <begin position="131"/>
        <end position="159"/>
    </location>
</feature>
<feature type="compositionally biased region" description="Pro residues" evidence="1">
    <location>
        <begin position="22"/>
        <end position="37"/>
    </location>
</feature>
<proteinExistence type="predicted"/>
<gene>
    <name evidence="3" type="ORF">Zm00014a_035758</name>
</gene>
<evidence type="ECO:0000313" key="4">
    <source>
        <dbReference type="Proteomes" id="UP000251960"/>
    </source>
</evidence>
<dbReference type="InterPro" id="IPR039607">
    <property type="entry name" value="VQ_8/17/18/20/21/25"/>
</dbReference>
<reference evidence="3 4" key="1">
    <citation type="journal article" date="2018" name="Nat. Genet.">
        <title>Extensive intraspecific gene order and gene structural variations between Mo17 and other maize genomes.</title>
        <authorList>
            <person name="Sun S."/>
            <person name="Zhou Y."/>
            <person name="Chen J."/>
            <person name="Shi J."/>
            <person name="Zhao H."/>
            <person name="Zhao H."/>
            <person name="Song W."/>
            <person name="Zhang M."/>
            <person name="Cui Y."/>
            <person name="Dong X."/>
            <person name="Liu H."/>
            <person name="Ma X."/>
            <person name="Jiao Y."/>
            <person name="Wang B."/>
            <person name="Wei X."/>
            <person name="Stein J.C."/>
            <person name="Glaubitz J.C."/>
            <person name="Lu F."/>
            <person name="Yu G."/>
            <person name="Liang C."/>
            <person name="Fengler K."/>
            <person name="Li B."/>
            <person name="Rafalski A."/>
            <person name="Schnable P.S."/>
            <person name="Ware D.H."/>
            <person name="Buckler E.S."/>
            <person name="Lai J."/>
        </authorList>
    </citation>
    <scope>NUCLEOTIDE SEQUENCE [LARGE SCALE GENOMIC DNA]</scope>
    <source>
        <strain evidence="4">cv. Missouri 17</strain>
        <tissue evidence="3">Seedling</tissue>
    </source>
</reference>
<dbReference type="ExpressionAtlas" id="A0A3L6FUH0">
    <property type="expression patterns" value="baseline and differential"/>
</dbReference>
<dbReference type="InterPro" id="IPR008889">
    <property type="entry name" value="VQ"/>
</dbReference>
<dbReference type="AlphaFoldDB" id="A0A3L6FUH0"/>
<name>A0A3L6FUH0_MAIZE</name>
<accession>A0A3L6FUH0</accession>
<feature type="region of interest" description="Disordered" evidence="1">
    <location>
        <begin position="1"/>
        <end position="59"/>
    </location>
</feature>
<dbReference type="EMBL" id="NCVQ01000003">
    <property type="protein sequence ID" value="PWZ38527.1"/>
    <property type="molecule type" value="Genomic_DNA"/>
</dbReference>
<organism evidence="3 4">
    <name type="scientific">Zea mays</name>
    <name type="common">Maize</name>
    <dbReference type="NCBI Taxonomy" id="4577"/>
    <lineage>
        <taxon>Eukaryota</taxon>
        <taxon>Viridiplantae</taxon>
        <taxon>Streptophyta</taxon>
        <taxon>Embryophyta</taxon>
        <taxon>Tracheophyta</taxon>
        <taxon>Spermatophyta</taxon>
        <taxon>Magnoliopsida</taxon>
        <taxon>Liliopsida</taxon>
        <taxon>Poales</taxon>
        <taxon>Poaceae</taxon>
        <taxon>PACMAD clade</taxon>
        <taxon>Panicoideae</taxon>
        <taxon>Andropogonodae</taxon>
        <taxon>Andropogoneae</taxon>
        <taxon>Tripsacinae</taxon>
        <taxon>Zea</taxon>
    </lineage>
</organism>
<comment type="caution">
    <text evidence="3">The sequence shown here is derived from an EMBL/GenBank/DDBJ whole genome shotgun (WGS) entry which is preliminary data.</text>
</comment>
<evidence type="ECO:0000313" key="3">
    <source>
        <dbReference type="EMBL" id="PWZ38527.1"/>
    </source>
</evidence>
<dbReference type="PANTHER" id="PTHR33143">
    <property type="entry name" value="F16F4.1 PROTEIN-RELATED"/>
    <property type="match status" value="1"/>
</dbReference>
<sequence length="182" mass="18265">MSSAAAAKAKRGGVVVSLQGPTPLPVPATTPPPPPPRPGKRRCVAVADGGGPRATAGPPVVVYEHTPKVIHARPDEFKALVQRLTGRAGGGGDGGQEATVLRPAAAAAPSLQRTGGGGGDPLVLTLGRQQQGQGPAVPLIGDHHHTQPAPPSPPSATGFLLSPGSFRLFSPATLQVIQELIS</sequence>
<protein>
    <recommendedName>
        <fullName evidence="2">VQ domain-containing protein</fullName>
    </recommendedName>
</protein>
<evidence type="ECO:0000256" key="1">
    <source>
        <dbReference type="SAM" id="MobiDB-lite"/>
    </source>
</evidence>